<dbReference type="InterPro" id="IPR011010">
    <property type="entry name" value="DNA_brk_join_enz"/>
</dbReference>
<reference evidence="8" key="1">
    <citation type="journal article" date="2012" name="J. Microbiol. Biotechnol.">
        <title>Ramlibacter ginsenosidimutans sp. nov., with ginsenoside-converting activity.</title>
        <authorList>
            <person name="Wang L."/>
            <person name="An D.S."/>
            <person name="Kim S.G."/>
            <person name="Jin F.X."/>
            <person name="Kim S.C."/>
            <person name="Lee S.T."/>
            <person name="Im W.T."/>
        </authorList>
    </citation>
    <scope>NUCLEOTIDE SEQUENCE</scope>
    <source>
        <strain evidence="8">KACC 17527</strain>
    </source>
</reference>
<dbReference type="GO" id="GO:0006310">
    <property type="term" value="P:DNA recombination"/>
    <property type="evidence" value="ECO:0007669"/>
    <property type="project" value="UniProtKB-KW"/>
</dbReference>
<dbReference type="Gene3D" id="1.10.443.10">
    <property type="entry name" value="Intergrase catalytic core"/>
    <property type="match status" value="1"/>
</dbReference>
<dbReference type="PANTHER" id="PTHR30629:SF2">
    <property type="entry name" value="PROPHAGE INTEGRASE INTS-RELATED"/>
    <property type="match status" value="1"/>
</dbReference>
<keyword evidence="2" id="KW-0229">DNA integration</keyword>
<organism evidence="8 9">
    <name type="scientific">Ramlibacter ginsenosidimutans</name>
    <dbReference type="NCBI Taxonomy" id="502333"/>
    <lineage>
        <taxon>Bacteria</taxon>
        <taxon>Pseudomonadati</taxon>
        <taxon>Pseudomonadota</taxon>
        <taxon>Betaproteobacteria</taxon>
        <taxon>Burkholderiales</taxon>
        <taxon>Comamonadaceae</taxon>
        <taxon>Ramlibacter</taxon>
    </lineage>
</organism>
<dbReference type="InterPro" id="IPR002104">
    <property type="entry name" value="Integrase_catalytic"/>
</dbReference>
<proteinExistence type="inferred from homology"/>
<dbReference type="RefSeq" id="WP_201176730.1">
    <property type="nucleotide sequence ID" value="NZ_JAEPWM010000012.1"/>
</dbReference>
<feature type="domain" description="Tyr recombinase" evidence="6">
    <location>
        <begin position="216"/>
        <end position="387"/>
    </location>
</feature>
<dbReference type="InterPro" id="IPR038488">
    <property type="entry name" value="Integrase_DNA-bd_sf"/>
</dbReference>
<evidence type="ECO:0000313" key="9">
    <source>
        <dbReference type="Proteomes" id="UP000630528"/>
    </source>
</evidence>
<dbReference type="PROSITE" id="PS51900">
    <property type="entry name" value="CB"/>
    <property type="match status" value="1"/>
</dbReference>
<dbReference type="InterPro" id="IPR013762">
    <property type="entry name" value="Integrase-like_cat_sf"/>
</dbReference>
<protein>
    <submittedName>
        <fullName evidence="8">Integrase arm-type DNA-binding domain-containing protein</fullName>
    </submittedName>
</protein>
<dbReference type="PANTHER" id="PTHR30629">
    <property type="entry name" value="PROPHAGE INTEGRASE"/>
    <property type="match status" value="1"/>
</dbReference>
<comment type="caution">
    <text evidence="8">The sequence shown here is derived from an EMBL/GenBank/DDBJ whole genome shotgun (WGS) entry which is preliminary data.</text>
</comment>
<dbReference type="GO" id="GO:0003677">
    <property type="term" value="F:DNA binding"/>
    <property type="evidence" value="ECO:0007669"/>
    <property type="project" value="UniProtKB-UniRule"/>
</dbReference>
<dbReference type="Proteomes" id="UP000630528">
    <property type="component" value="Unassembled WGS sequence"/>
</dbReference>
<name>A0A934TWJ9_9BURK</name>
<dbReference type="Pfam" id="PF13356">
    <property type="entry name" value="Arm-DNA-bind_3"/>
    <property type="match status" value="1"/>
</dbReference>
<dbReference type="InterPro" id="IPR053876">
    <property type="entry name" value="Phage_int_M"/>
</dbReference>
<evidence type="ECO:0000259" key="6">
    <source>
        <dbReference type="PROSITE" id="PS51898"/>
    </source>
</evidence>
<dbReference type="PROSITE" id="PS51898">
    <property type="entry name" value="TYR_RECOMBINASE"/>
    <property type="match status" value="1"/>
</dbReference>
<dbReference type="InterPro" id="IPR044068">
    <property type="entry name" value="CB"/>
</dbReference>
<dbReference type="AlphaFoldDB" id="A0A934TWJ9"/>
<evidence type="ECO:0000256" key="4">
    <source>
        <dbReference type="ARBA" id="ARBA00023172"/>
    </source>
</evidence>
<accession>A0A934TWJ9</accession>
<keyword evidence="4" id="KW-0233">DNA recombination</keyword>
<dbReference type="Gene3D" id="3.30.160.390">
    <property type="entry name" value="Integrase, DNA-binding domain"/>
    <property type="match status" value="1"/>
</dbReference>
<dbReference type="CDD" id="cd00801">
    <property type="entry name" value="INT_P4_C"/>
    <property type="match status" value="1"/>
</dbReference>
<evidence type="ECO:0000259" key="7">
    <source>
        <dbReference type="PROSITE" id="PS51900"/>
    </source>
</evidence>
<evidence type="ECO:0000256" key="5">
    <source>
        <dbReference type="PROSITE-ProRule" id="PRU01248"/>
    </source>
</evidence>
<keyword evidence="9" id="KW-1185">Reference proteome</keyword>
<gene>
    <name evidence="8" type="ORF">JJB11_22175</name>
</gene>
<feature type="domain" description="Core-binding (CB)" evidence="7">
    <location>
        <begin position="103"/>
        <end position="184"/>
    </location>
</feature>
<dbReference type="Pfam" id="PF00589">
    <property type="entry name" value="Phage_integrase"/>
    <property type="match status" value="1"/>
</dbReference>
<evidence type="ECO:0000256" key="3">
    <source>
        <dbReference type="ARBA" id="ARBA00023125"/>
    </source>
</evidence>
<dbReference type="InterPro" id="IPR025166">
    <property type="entry name" value="Integrase_DNA_bind_dom"/>
</dbReference>
<keyword evidence="3 5" id="KW-0238">DNA-binding</keyword>
<dbReference type="Gene3D" id="1.10.150.130">
    <property type="match status" value="1"/>
</dbReference>
<dbReference type="Pfam" id="PF22022">
    <property type="entry name" value="Phage_int_M"/>
    <property type="match status" value="1"/>
</dbReference>
<dbReference type="SUPFAM" id="SSF56349">
    <property type="entry name" value="DNA breaking-rejoining enzymes"/>
    <property type="match status" value="1"/>
</dbReference>
<dbReference type="GO" id="GO:0015074">
    <property type="term" value="P:DNA integration"/>
    <property type="evidence" value="ECO:0007669"/>
    <property type="project" value="UniProtKB-KW"/>
</dbReference>
<dbReference type="InterPro" id="IPR010998">
    <property type="entry name" value="Integrase_recombinase_N"/>
</dbReference>
<comment type="similarity">
    <text evidence="1">Belongs to the 'phage' integrase family.</text>
</comment>
<dbReference type="EMBL" id="JAEPWM010000012">
    <property type="protein sequence ID" value="MBK6008813.1"/>
    <property type="molecule type" value="Genomic_DNA"/>
</dbReference>
<evidence type="ECO:0000256" key="1">
    <source>
        <dbReference type="ARBA" id="ARBA00008857"/>
    </source>
</evidence>
<evidence type="ECO:0000256" key="2">
    <source>
        <dbReference type="ARBA" id="ARBA00022908"/>
    </source>
</evidence>
<reference evidence="8" key="2">
    <citation type="submission" date="2021-01" db="EMBL/GenBank/DDBJ databases">
        <authorList>
            <person name="Kang M."/>
        </authorList>
    </citation>
    <scope>NUCLEOTIDE SEQUENCE</scope>
    <source>
        <strain evidence="8">KACC 17527</strain>
    </source>
</reference>
<evidence type="ECO:0000313" key="8">
    <source>
        <dbReference type="EMBL" id="MBK6008813.1"/>
    </source>
</evidence>
<dbReference type="InterPro" id="IPR050808">
    <property type="entry name" value="Phage_Integrase"/>
</dbReference>
<sequence length="410" mass="45618">MRVAKELGALQVQRLRDPGFHAIGGVPGLMLRITASGSRSWVLRATVGSRRRDMGLGGYPGVTLAAAREKAREARALIDKSVDPILARKQARSALIAEQAKAKTFDQAVTAFMDAKGDEWRNAKHRQQWQNTLAQYASPIMGKVLVSDVTQAHVEAVLRPIWREKTETATRVRQRIEKVLDFARVSGWREGENPARWRGHLAELFPTPSKIKTVVSQRYRNPREMHDLMVTLRAAKGTAARALELLILTAARSGEVRGAVWSEVDMQSGVWAIPAARMKAHKEHRVPLSRDALELLKSLPRIEGNSLLFPAPRGGVMSDMTMTAVLRRLQVDDATVHGMRSSFRVWTQDHTSYPREMAEVALAHAVGSAVEQAYARSDLLERRRKLMQDWADFLAKPAGTGARVTPIRAA</sequence>